<evidence type="ECO:0000256" key="1">
    <source>
        <dbReference type="SAM" id="MobiDB-lite"/>
    </source>
</evidence>
<evidence type="ECO:0000256" key="2">
    <source>
        <dbReference type="SAM" id="Phobius"/>
    </source>
</evidence>
<dbReference type="GO" id="GO:0016747">
    <property type="term" value="F:acyltransferase activity, transferring groups other than amino-acyl groups"/>
    <property type="evidence" value="ECO:0007669"/>
    <property type="project" value="InterPro"/>
</dbReference>
<reference evidence="4" key="1">
    <citation type="journal article" date="2020" name="Stud. Mycol.">
        <title>101 Dothideomycetes genomes: a test case for predicting lifestyles and emergence of pathogens.</title>
        <authorList>
            <person name="Haridas S."/>
            <person name="Albert R."/>
            <person name="Binder M."/>
            <person name="Bloem J."/>
            <person name="Labutti K."/>
            <person name="Salamov A."/>
            <person name="Andreopoulos B."/>
            <person name="Baker S."/>
            <person name="Barry K."/>
            <person name="Bills G."/>
            <person name="Bluhm B."/>
            <person name="Cannon C."/>
            <person name="Castanera R."/>
            <person name="Culley D."/>
            <person name="Daum C."/>
            <person name="Ezra D."/>
            <person name="Gonzalez J."/>
            <person name="Henrissat B."/>
            <person name="Kuo A."/>
            <person name="Liang C."/>
            <person name="Lipzen A."/>
            <person name="Lutzoni F."/>
            <person name="Magnuson J."/>
            <person name="Mondo S."/>
            <person name="Nolan M."/>
            <person name="Ohm R."/>
            <person name="Pangilinan J."/>
            <person name="Park H.-J."/>
            <person name="Ramirez L."/>
            <person name="Alfaro M."/>
            <person name="Sun H."/>
            <person name="Tritt A."/>
            <person name="Yoshinaga Y."/>
            <person name="Zwiers L.-H."/>
            <person name="Turgeon B."/>
            <person name="Goodwin S."/>
            <person name="Spatafora J."/>
            <person name="Crous P."/>
            <person name="Grigoriev I."/>
        </authorList>
    </citation>
    <scope>NUCLEOTIDE SEQUENCE</scope>
    <source>
        <strain evidence="4">CBS 262.69</strain>
    </source>
</reference>
<dbReference type="EMBL" id="ML996687">
    <property type="protein sequence ID" value="KAF2405653.1"/>
    <property type="molecule type" value="Genomic_DNA"/>
</dbReference>
<protein>
    <recommendedName>
        <fullName evidence="3">Acyltransferase 3 domain-containing protein</fullName>
    </recommendedName>
</protein>
<feature type="domain" description="Acyltransferase 3" evidence="3">
    <location>
        <begin position="97"/>
        <end position="492"/>
    </location>
</feature>
<dbReference type="OrthoDB" id="5819582at2759"/>
<feature type="transmembrane region" description="Helical" evidence="2">
    <location>
        <begin position="443"/>
        <end position="461"/>
    </location>
</feature>
<dbReference type="PANTHER" id="PTHR23028">
    <property type="entry name" value="ACETYLTRANSFERASE"/>
    <property type="match status" value="1"/>
</dbReference>
<proteinExistence type="predicted"/>
<name>A0A6G1IBG6_9PEZI</name>
<organism evidence="4 5">
    <name type="scientific">Trichodelitschia bisporula</name>
    <dbReference type="NCBI Taxonomy" id="703511"/>
    <lineage>
        <taxon>Eukaryota</taxon>
        <taxon>Fungi</taxon>
        <taxon>Dikarya</taxon>
        <taxon>Ascomycota</taxon>
        <taxon>Pezizomycotina</taxon>
        <taxon>Dothideomycetes</taxon>
        <taxon>Dothideomycetes incertae sedis</taxon>
        <taxon>Phaeotrichales</taxon>
        <taxon>Phaeotrichaceae</taxon>
        <taxon>Trichodelitschia</taxon>
    </lineage>
</organism>
<keyword evidence="2" id="KW-0812">Transmembrane</keyword>
<dbReference type="PANTHER" id="PTHR23028:SF134">
    <property type="entry name" value="PUTATIVE (AFU_ORTHOLOGUE AFUA_4G08520)-RELATED"/>
    <property type="match status" value="1"/>
</dbReference>
<evidence type="ECO:0000313" key="5">
    <source>
        <dbReference type="Proteomes" id="UP000799640"/>
    </source>
</evidence>
<keyword evidence="2" id="KW-1133">Transmembrane helix</keyword>
<feature type="transmembrane region" description="Helical" evidence="2">
    <location>
        <begin position="142"/>
        <end position="162"/>
    </location>
</feature>
<evidence type="ECO:0000313" key="4">
    <source>
        <dbReference type="EMBL" id="KAF2405653.1"/>
    </source>
</evidence>
<gene>
    <name evidence="4" type="ORF">EJ06DRAFT_560885</name>
</gene>
<accession>A0A6G1IBG6</accession>
<dbReference type="Pfam" id="PF01757">
    <property type="entry name" value="Acyl_transf_3"/>
    <property type="match status" value="1"/>
</dbReference>
<sequence>MKDNYDGRFARLAPDDIITLLDKKERGLELDSDSEASSASTPNLLSRLPPPTPTLHLHLPRIHVPPLQTLFLRTLHFLLPSFLRHTHGPTASLHPTAYLDGLRGLAALFVFFCHHAYTSFVITRGYGVDGHGSPLLLPIVRLLYSGPPMVCVFFVVSGYALSLKPLRLARARNWDAFAGCLSSAVFRRAMRLFFPTTVSTGMIALLLQLGAYEPTRAFAQDRRYVRNVVEHHPVRLGSLGAQLRDWARTLFNFVHVWTWAPFGGSTPYDVHLWTIPVEFRCSAVLFLTLLGLGRVRAGIRLFLLSLIMAFTLRSDRWEMTLFFAGMMLAELDLMRGAHRPPPSPLNLEPLNLESQPRISAFRTGLWRLVALAALYLMSQPDEAAERTYGWRTLVRLIPGWFSEKYRFYQCLGSVFFVLAVGRERGLRRVFEARCVQYFGRISYALYLVHGPVIHVLGYKVMGGAWGWTGVEGGYVGGWVGGTVVVVPLTVWVADVWWRGVDAPVVRLARWVEGKCEGG</sequence>
<dbReference type="Proteomes" id="UP000799640">
    <property type="component" value="Unassembled WGS sequence"/>
</dbReference>
<dbReference type="InterPro" id="IPR050879">
    <property type="entry name" value="Acyltransferase_3"/>
</dbReference>
<dbReference type="AlphaFoldDB" id="A0A6G1IBG6"/>
<keyword evidence="2" id="KW-0472">Membrane</keyword>
<feature type="transmembrane region" description="Helical" evidence="2">
    <location>
        <begin position="102"/>
        <end position="122"/>
    </location>
</feature>
<feature type="compositionally biased region" description="Low complexity" evidence="1">
    <location>
        <begin position="35"/>
        <end position="47"/>
    </location>
</feature>
<feature type="transmembrane region" description="Helical" evidence="2">
    <location>
        <begin position="192"/>
        <end position="212"/>
    </location>
</feature>
<feature type="transmembrane region" description="Helical" evidence="2">
    <location>
        <begin position="473"/>
        <end position="497"/>
    </location>
</feature>
<dbReference type="InterPro" id="IPR002656">
    <property type="entry name" value="Acyl_transf_3_dom"/>
</dbReference>
<keyword evidence="5" id="KW-1185">Reference proteome</keyword>
<feature type="region of interest" description="Disordered" evidence="1">
    <location>
        <begin position="29"/>
        <end position="49"/>
    </location>
</feature>
<feature type="transmembrane region" description="Helical" evidence="2">
    <location>
        <begin position="270"/>
        <end position="290"/>
    </location>
</feature>
<evidence type="ECO:0000259" key="3">
    <source>
        <dbReference type="Pfam" id="PF01757"/>
    </source>
</evidence>